<feature type="compositionally biased region" description="Polar residues" evidence="1">
    <location>
        <begin position="146"/>
        <end position="181"/>
    </location>
</feature>
<reference evidence="2" key="1">
    <citation type="submission" date="2020-05" db="EMBL/GenBank/DDBJ databases">
        <title>Phylogenomic resolution of chytrid fungi.</title>
        <authorList>
            <person name="Stajich J.E."/>
            <person name="Amses K."/>
            <person name="Simmons R."/>
            <person name="Seto K."/>
            <person name="Myers J."/>
            <person name="Bonds A."/>
            <person name="Quandt C.A."/>
            <person name="Barry K."/>
            <person name="Liu P."/>
            <person name="Grigoriev I."/>
            <person name="Longcore J.E."/>
            <person name="James T.Y."/>
        </authorList>
    </citation>
    <scope>NUCLEOTIDE SEQUENCE</scope>
    <source>
        <strain evidence="2">PLAUS21</strain>
    </source>
</reference>
<dbReference type="Proteomes" id="UP001210925">
    <property type="component" value="Unassembled WGS sequence"/>
</dbReference>
<evidence type="ECO:0000256" key="1">
    <source>
        <dbReference type="SAM" id="MobiDB-lite"/>
    </source>
</evidence>
<name>A0AAD5UAZ0_9FUNG</name>
<feature type="compositionally biased region" description="Basic and acidic residues" evidence="1">
    <location>
        <begin position="88"/>
        <end position="98"/>
    </location>
</feature>
<comment type="caution">
    <text evidence="2">The sequence shown here is derived from an EMBL/GenBank/DDBJ whole genome shotgun (WGS) entry which is preliminary data.</text>
</comment>
<evidence type="ECO:0000313" key="3">
    <source>
        <dbReference type="Proteomes" id="UP001210925"/>
    </source>
</evidence>
<gene>
    <name evidence="2" type="ORF">HK103_001777</name>
</gene>
<proteinExistence type="predicted"/>
<evidence type="ECO:0000313" key="2">
    <source>
        <dbReference type="EMBL" id="KAJ3252210.1"/>
    </source>
</evidence>
<organism evidence="2 3">
    <name type="scientific">Boothiomyces macroporosus</name>
    <dbReference type="NCBI Taxonomy" id="261099"/>
    <lineage>
        <taxon>Eukaryota</taxon>
        <taxon>Fungi</taxon>
        <taxon>Fungi incertae sedis</taxon>
        <taxon>Chytridiomycota</taxon>
        <taxon>Chytridiomycota incertae sedis</taxon>
        <taxon>Chytridiomycetes</taxon>
        <taxon>Rhizophydiales</taxon>
        <taxon>Terramycetaceae</taxon>
        <taxon>Boothiomyces</taxon>
    </lineage>
</organism>
<dbReference type="EMBL" id="JADGKB010000150">
    <property type="protein sequence ID" value="KAJ3252210.1"/>
    <property type="molecule type" value="Genomic_DNA"/>
</dbReference>
<feature type="region of interest" description="Disordered" evidence="1">
    <location>
        <begin position="57"/>
        <end position="305"/>
    </location>
</feature>
<feature type="compositionally biased region" description="Low complexity" evidence="1">
    <location>
        <begin position="75"/>
        <end position="87"/>
    </location>
</feature>
<feature type="compositionally biased region" description="Polar residues" evidence="1">
    <location>
        <begin position="57"/>
        <end position="74"/>
    </location>
</feature>
<sequence length="305" mass="32297">MTLLLQGSVRQPNPMLIQTMLNYISQMSTLVDQLHQPAQNLSVPAIYAENRRSVSPAPNANPFSLPNINWKTGGSSTASSTYLSSAESDIHSSEERSKASSGTESNHEDDGSDSGTEETRSSLGSVSESGSEESEDEQPRFPKPKSVSTDYTSNSGSESITDSSAATDSKGDTSSEGSVSDESADEPLGLKDQRAPTPAFESINPTSRPYLGMMPSQPTYPQKNVKATKKKSKKATDSDEGSVSEESDSSEGSVSEESETGEESESVGSKSEESQSEISRNRVTSDEGSVSESGTEDGSQSEVSK</sequence>
<dbReference type="AlphaFoldDB" id="A0AAD5UAZ0"/>
<accession>A0AAD5UAZ0</accession>
<protein>
    <submittedName>
        <fullName evidence="2">Uncharacterized protein</fullName>
    </submittedName>
</protein>
<feature type="compositionally biased region" description="Polar residues" evidence="1">
    <location>
        <begin position="286"/>
        <end position="305"/>
    </location>
</feature>
<keyword evidence="3" id="KW-1185">Reference proteome</keyword>
<feature type="compositionally biased region" description="Acidic residues" evidence="1">
    <location>
        <begin position="238"/>
        <end position="265"/>
    </location>
</feature>